<reference evidence="3" key="1">
    <citation type="submission" date="2009-11" db="EMBL/GenBank/DDBJ databases">
        <authorList>
            <consortium name="The Broad Institute Genome Sequencing Platform"/>
            <person name="Ward D."/>
            <person name="Feldgarden M."/>
            <person name="Earl A."/>
            <person name="Young S.K."/>
            <person name="Zeng Q."/>
            <person name="Koehrsen M."/>
            <person name="Alvarado L."/>
            <person name="Berlin A."/>
            <person name="Bochicchio J."/>
            <person name="Borenstein D."/>
            <person name="Chapman S.B."/>
            <person name="Chen Z."/>
            <person name="Engels R."/>
            <person name="Freedman E."/>
            <person name="Gellesch M."/>
            <person name="Goldberg J."/>
            <person name="Griggs A."/>
            <person name="Gujja S."/>
            <person name="Heilman E."/>
            <person name="Heiman D."/>
            <person name="Hepburn T."/>
            <person name="Howarth C."/>
            <person name="Jen D."/>
            <person name="Larson L."/>
            <person name="Lewis B."/>
            <person name="Mehta T."/>
            <person name="Park D."/>
            <person name="Pearson M."/>
            <person name="Roberts A."/>
            <person name="Saif S."/>
            <person name="Shea T."/>
            <person name="Shenoy N."/>
            <person name="Sisk P."/>
            <person name="Stolte C."/>
            <person name="Sykes S."/>
            <person name="Thomson T."/>
            <person name="Walk T."/>
            <person name="White J."/>
            <person name="Yandava C."/>
            <person name="Izard J."/>
            <person name="Baranova O.V."/>
            <person name="Blanton J.M."/>
            <person name="Tanner A.C."/>
            <person name="Dewhirst F.E."/>
            <person name="Haas B."/>
            <person name="Nusbaum C."/>
            <person name="Birren B."/>
        </authorList>
    </citation>
    <scope>NUCLEOTIDE SEQUENCE [LARGE SCALE GENOMIC DNA]</scope>
    <source>
        <strain evidence="3">1-1 BBBD Race 1</strain>
    </source>
</reference>
<feature type="transmembrane region" description="Helical" evidence="2">
    <location>
        <begin position="155"/>
        <end position="175"/>
    </location>
</feature>
<dbReference type="EMBL" id="ADAS02000104">
    <property type="protein sequence ID" value="OAV90323.1"/>
    <property type="molecule type" value="Genomic_DNA"/>
</dbReference>
<evidence type="ECO:0000313" key="5">
    <source>
        <dbReference type="Proteomes" id="UP000005240"/>
    </source>
</evidence>
<feature type="transmembrane region" description="Helical" evidence="2">
    <location>
        <begin position="42"/>
        <end position="63"/>
    </location>
</feature>
<feature type="transmembrane region" description="Helical" evidence="2">
    <location>
        <begin position="9"/>
        <end position="36"/>
    </location>
</feature>
<keyword evidence="2" id="KW-0812">Transmembrane</keyword>
<reference evidence="4" key="4">
    <citation type="submission" date="2025-05" db="UniProtKB">
        <authorList>
            <consortium name="EnsemblFungi"/>
        </authorList>
    </citation>
    <scope>IDENTIFICATION</scope>
    <source>
        <strain evidence="4">isolate 1-1 / race 1 (BBBD)</strain>
    </source>
</reference>
<keyword evidence="5" id="KW-1185">Reference proteome</keyword>
<dbReference type="Proteomes" id="UP000005240">
    <property type="component" value="Unassembled WGS sequence"/>
</dbReference>
<evidence type="ECO:0000313" key="4">
    <source>
        <dbReference type="EnsemblFungi" id="PTTG_07342-t43_1-p1"/>
    </source>
</evidence>
<keyword evidence="2" id="KW-0472">Membrane</keyword>
<protein>
    <submittedName>
        <fullName evidence="3 4">Uncharacterized protein</fullName>
    </submittedName>
</protein>
<name>A0A0C4F2M1_PUCT1</name>
<dbReference type="AlphaFoldDB" id="A0A0C4F2M1"/>
<feature type="region of interest" description="Disordered" evidence="1">
    <location>
        <begin position="84"/>
        <end position="103"/>
    </location>
</feature>
<reference evidence="4 5" key="3">
    <citation type="journal article" date="2017" name="G3 (Bethesda)">
        <title>Comparative analysis highlights variable genome content of wheat rusts and divergence of the mating loci.</title>
        <authorList>
            <person name="Cuomo C.A."/>
            <person name="Bakkeren G."/>
            <person name="Khalil H.B."/>
            <person name="Panwar V."/>
            <person name="Joly D."/>
            <person name="Linning R."/>
            <person name="Sakthikumar S."/>
            <person name="Song X."/>
            <person name="Adiconis X."/>
            <person name="Fan L."/>
            <person name="Goldberg J.M."/>
            <person name="Levin J.Z."/>
            <person name="Young S."/>
            <person name="Zeng Q."/>
            <person name="Anikster Y."/>
            <person name="Bruce M."/>
            <person name="Wang M."/>
            <person name="Yin C."/>
            <person name="McCallum B."/>
            <person name="Szabo L.J."/>
            <person name="Hulbert S."/>
            <person name="Chen X."/>
            <person name="Fellers J.P."/>
        </authorList>
    </citation>
    <scope>NUCLEOTIDE SEQUENCE</scope>
    <source>
        <strain evidence="4">isolate 1-1 / race 1 (BBBD)</strain>
        <strain evidence="5">Isolate 1-1 / race 1 (BBBD)</strain>
    </source>
</reference>
<dbReference type="OrthoDB" id="2506399at2759"/>
<evidence type="ECO:0000256" key="2">
    <source>
        <dbReference type="SAM" id="Phobius"/>
    </source>
</evidence>
<feature type="transmembrane region" description="Helical" evidence="2">
    <location>
        <begin position="107"/>
        <end position="129"/>
    </location>
</feature>
<dbReference type="EnsemblFungi" id="PTTG_07342-t43_1">
    <property type="protein sequence ID" value="PTTG_07342-t43_1-p1"/>
    <property type="gene ID" value="PTTG_07342"/>
</dbReference>
<gene>
    <name evidence="3" type="ORF">PTTG_07342</name>
</gene>
<organism evidence="3">
    <name type="scientific">Puccinia triticina (isolate 1-1 / race 1 (BBBD))</name>
    <name type="common">Brown leaf rust fungus</name>
    <dbReference type="NCBI Taxonomy" id="630390"/>
    <lineage>
        <taxon>Eukaryota</taxon>
        <taxon>Fungi</taxon>
        <taxon>Dikarya</taxon>
        <taxon>Basidiomycota</taxon>
        <taxon>Pucciniomycotina</taxon>
        <taxon>Pucciniomycetes</taxon>
        <taxon>Pucciniales</taxon>
        <taxon>Pucciniaceae</taxon>
        <taxon>Puccinia</taxon>
    </lineage>
</organism>
<accession>A0A0C4F2M1</accession>
<reference evidence="3" key="2">
    <citation type="submission" date="2016-05" db="EMBL/GenBank/DDBJ databases">
        <title>Comparative analysis highlights variable genome content of wheat rusts and divergence of the mating loci.</title>
        <authorList>
            <person name="Cuomo C.A."/>
            <person name="Bakkeren G."/>
            <person name="Szabo L."/>
            <person name="Khalil H."/>
            <person name="Joly D."/>
            <person name="Goldberg J."/>
            <person name="Young S."/>
            <person name="Zeng Q."/>
            <person name="Fellers J."/>
        </authorList>
    </citation>
    <scope>NUCLEOTIDE SEQUENCE [LARGE SCALE GENOMIC DNA]</scope>
    <source>
        <strain evidence="3">1-1 BBBD Race 1</strain>
    </source>
</reference>
<dbReference type="VEuPathDB" id="FungiDB:PTTG_07342"/>
<keyword evidence="2" id="KW-1133">Transmembrane helix</keyword>
<evidence type="ECO:0000313" key="3">
    <source>
        <dbReference type="EMBL" id="OAV90323.1"/>
    </source>
</evidence>
<dbReference type="OMA" id="WTSHSIF"/>
<feature type="compositionally biased region" description="Basic residues" evidence="1">
    <location>
        <begin position="186"/>
        <end position="197"/>
    </location>
</feature>
<sequence length="208" mass="23281">MAEQIVQGFFWCSLASLAVVGWTSHSIFLSSILAIFLELLSILKIFGIALLAVITLGLAIVLWEQVLSKTHLWHKLSTRFSPRNPDTADIHPGPHEQASSPDEQRSILPVVILIIGLGTLALLDTSFLFPARTPPSTHSSDHQASKPPVNHNKSVIQFFSAVLTLALVVGFIVFNKDEYRAWKARRRLSKHHRRRPRQEHSPTHSPPK</sequence>
<evidence type="ECO:0000256" key="1">
    <source>
        <dbReference type="SAM" id="MobiDB-lite"/>
    </source>
</evidence>
<feature type="region of interest" description="Disordered" evidence="1">
    <location>
        <begin position="186"/>
        <end position="208"/>
    </location>
</feature>
<proteinExistence type="predicted"/>